<keyword evidence="2" id="KW-1185">Reference proteome</keyword>
<dbReference type="Proteomes" id="UP000318578">
    <property type="component" value="Unassembled WGS sequence"/>
</dbReference>
<organism evidence="1 2">
    <name type="scientific">Amycolatopsis acidiphila</name>
    <dbReference type="NCBI Taxonomy" id="715473"/>
    <lineage>
        <taxon>Bacteria</taxon>
        <taxon>Bacillati</taxon>
        <taxon>Actinomycetota</taxon>
        <taxon>Actinomycetes</taxon>
        <taxon>Pseudonocardiales</taxon>
        <taxon>Pseudonocardiaceae</taxon>
        <taxon>Amycolatopsis</taxon>
    </lineage>
</organism>
<proteinExistence type="predicted"/>
<sequence length="122" mass="12688">MINVDIYFPMKVNEQQALAIAMSILPVDAAPVATFNGVNPDYSTKSSGSCRQSTYTSAALGGAVRQANPTWTADPAKANIILYSGHATSEDGADKPYSPTSVNLASVGIGPENRGTDGIVHC</sequence>
<accession>A0A558AI25</accession>
<comment type="caution">
    <text evidence="1">The sequence shown here is derived from an EMBL/GenBank/DDBJ whole genome shotgun (WGS) entry which is preliminary data.</text>
</comment>
<dbReference type="RefSeq" id="WP_144636350.1">
    <property type="nucleotide sequence ID" value="NZ_BNAX01000017.1"/>
</dbReference>
<dbReference type="AlphaFoldDB" id="A0A558AI25"/>
<evidence type="ECO:0000313" key="1">
    <source>
        <dbReference type="EMBL" id="TVT23915.1"/>
    </source>
</evidence>
<dbReference type="OrthoDB" id="9859219at2"/>
<protein>
    <submittedName>
        <fullName evidence="1">Uncharacterized protein</fullName>
    </submittedName>
</protein>
<dbReference type="EMBL" id="VJZA01000009">
    <property type="protein sequence ID" value="TVT23915.1"/>
    <property type="molecule type" value="Genomic_DNA"/>
</dbReference>
<reference evidence="1 2" key="1">
    <citation type="submission" date="2019-07" db="EMBL/GenBank/DDBJ databases">
        <title>New species of Amycolatopsis and Streptomyces.</title>
        <authorList>
            <person name="Duangmal K."/>
            <person name="Teo W.F.A."/>
            <person name="Lipun K."/>
        </authorList>
    </citation>
    <scope>NUCLEOTIDE SEQUENCE [LARGE SCALE GENOMIC DNA]</scope>
    <source>
        <strain evidence="1 2">JCM 30562</strain>
    </source>
</reference>
<name>A0A558AI25_9PSEU</name>
<gene>
    <name evidence="1" type="ORF">FNH06_08650</name>
</gene>
<evidence type="ECO:0000313" key="2">
    <source>
        <dbReference type="Proteomes" id="UP000318578"/>
    </source>
</evidence>